<evidence type="ECO:0000313" key="2">
    <source>
        <dbReference type="EMBL" id="CAB4185311.1"/>
    </source>
</evidence>
<organism evidence="4">
    <name type="scientific">uncultured Caudovirales phage</name>
    <dbReference type="NCBI Taxonomy" id="2100421"/>
    <lineage>
        <taxon>Viruses</taxon>
        <taxon>Duplodnaviria</taxon>
        <taxon>Heunggongvirae</taxon>
        <taxon>Uroviricota</taxon>
        <taxon>Caudoviricetes</taxon>
        <taxon>Peduoviridae</taxon>
        <taxon>Maltschvirus</taxon>
        <taxon>Maltschvirus maltsch</taxon>
    </lineage>
</organism>
<sequence>MSLPWIRLDTQIATNPKMLILTEEKQYRALWVYVCGLGYAGAHGSDGYIPANALVFIHGTKRDADLLVSVGLWIPNPTGYDINDWSDYQAIGQESTDRRTRAQAAAMSRWHPTIGSDS</sequence>
<evidence type="ECO:0000313" key="5">
    <source>
        <dbReference type="EMBL" id="CAB5229994.1"/>
    </source>
</evidence>
<dbReference type="EMBL" id="LR797074">
    <property type="protein sequence ID" value="CAB4185311.1"/>
    <property type="molecule type" value="Genomic_DNA"/>
</dbReference>
<accession>A0A6J5R2C3</accession>
<protein>
    <submittedName>
        <fullName evidence="4">Uncharacterized protein</fullName>
    </submittedName>
</protein>
<dbReference type="EMBL" id="LR796904">
    <property type="protein sequence ID" value="CAB4173475.1"/>
    <property type="molecule type" value="Genomic_DNA"/>
</dbReference>
<dbReference type="EMBL" id="LR797172">
    <property type="protein sequence ID" value="CAB4191059.1"/>
    <property type="molecule type" value="Genomic_DNA"/>
</dbReference>
<gene>
    <name evidence="2" type="ORF">UFOVP1120_34</name>
    <name evidence="3" type="ORF">UFOVP1183_28</name>
    <name evidence="4" type="ORF">UFOVP1227_11</name>
    <name evidence="5" type="ORF">UFOVP1571_34</name>
    <name evidence="1" type="ORF">UFOVP955_4</name>
</gene>
<evidence type="ECO:0000313" key="4">
    <source>
        <dbReference type="EMBL" id="CAB4191059.1"/>
    </source>
</evidence>
<reference evidence="4" key="1">
    <citation type="submission" date="2020-05" db="EMBL/GenBank/DDBJ databases">
        <authorList>
            <person name="Chiriac C."/>
            <person name="Salcher M."/>
            <person name="Ghai R."/>
            <person name="Kavagutti S V."/>
        </authorList>
    </citation>
    <scope>NUCLEOTIDE SEQUENCE</scope>
</reference>
<evidence type="ECO:0000313" key="3">
    <source>
        <dbReference type="EMBL" id="CAB4188368.1"/>
    </source>
</evidence>
<evidence type="ECO:0000313" key="1">
    <source>
        <dbReference type="EMBL" id="CAB4173475.1"/>
    </source>
</evidence>
<proteinExistence type="predicted"/>
<dbReference type="EMBL" id="LR798413">
    <property type="protein sequence ID" value="CAB5229994.1"/>
    <property type="molecule type" value="Genomic_DNA"/>
</dbReference>
<name>A0A6J5R2C3_9CAUD</name>
<dbReference type="EMBL" id="LR797125">
    <property type="protein sequence ID" value="CAB4188368.1"/>
    <property type="molecule type" value="Genomic_DNA"/>
</dbReference>